<name>A0ABU4UFA0_9GAMM</name>
<dbReference type="RefSeq" id="WP_319961732.1">
    <property type="nucleotide sequence ID" value="NZ_JAXARY010000010.1"/>
</dbReference>
<evidence type="ECO:0000313" key="1">
    <source>
        <dbReference type="EMBL" id="MDX8128040.1"/>
    </source>
</evidence>
<dbReference type="EMBL" id="JAXARY010000010">
    <property type="protein sequence ID" value="MDX8128040.1"/>
    <property type="molecule type" value="Genomic_DNA"/>
</dbReference>
<evidence type="ECO:0000313" key="2">
    <source>
        <dbReference type="Proteomes" id="UP001284537"/>
    </source>
</evidence>
<gene>
    <name evidence="1" type="ORF">QLH52_12165</name>
</gene>
<proteinExistence type="predicted"/>
<protein>
    <submittedName>
        <fullName evidence="1">Uncharacterized protein</fullName>
    </submittedName>
</protein>
<dbReference type="Proteomes" id="UP001284537">
    <property type="component" value="Unassembled WGS sequence"/>
</dbReference>
<keyword evidence="2" id="KW-1185">Reference proteome</keyword>
<sequence>MTLYHKHIAIINGSCLKEQKQIFLSGCFLLSLYSVEAAADYHVELSSRAFYTDDVALFTVTRQLSLLDDPTQPLKILETERQRSEDF</sequence>
<organism evidence="1 2">
    <name type="scientific">Methylomonas defluvii</name>
    <dbReference type="NCBI Taxonomy" id="3045149"/>
    <lineage>
        <taxon>Bacteria</taxon>
        <taxon>Pseudomonadati</taxon>
        <taxon>Pseudomonadota</taxon>
        <taxon>Gammaproteobacteria</taxon>
        <taxon>Methylococcales</taxon>
        <taxon>Methylococcaceae</taxon>
        <taxon>Methylomonas</taxon>
    </lineage>
</organism>
<accession>A0ABU4UFA0</accession>
<comment type="caution">
    <text evidence="1">The sequence shown here is derived from an EMBL/GenBank/DDBJ whole genome shotgun (WGS) entry which is preliminary data.</text>
</comment>
<reference evidence="1 2" key="1">
    <citation type="submission" date="2023-11" db="EMBL/GenBank/DDBJ databases">
        <authorList>
            <person name="Ouyang M.-Y."/>
        </authorList>
    </citation>
    <scope>NUCLEOTIDE SEQUENCE [LARGE SCALE GENOMIC DNA]</scope>
    <source>
        <strain evidence="1 2">OY6</strain>
    </source>
</reference>